<dbReference type="CDD" id="cd06171">
    <property type="entry name" value="Sigma70_r4"/>
    <property type="match status" value="1"/>
</dbReference>
<dbReference type="RefSeq" id="WP_212191212.1">
    <property type="nucleotide sequence ID" value="NZ_JAGTAR010000017.1"/>
</dbReference>
<dbReference type="PANTHER" id="PTHR43133:SF46">
    <property type="entry name" value="RNA POLYMERASE SIGMA-70 FACTOR ECF SUBFAMILY"/>
    <property type="match status" value="1"/>
</dbReference>
<dbReference type="Proteomes" id="UP000679220">
    <property type="component" value="Unassembled WGS sequence"/>
</dbReference>
<evidence type="ECO:0000313" key="7">
    <source>
        <dbReference type="EMBL" id="MBR8536266.1"/>
    </source>
</evidence>
<keyword evidence="4" id="KW-0804">Transcription</keyword>
<comment type="similarity">
    <text evidence="1">Belongs to the sigma-70 factor family. ECF subfamily.</text>
</comment>
<feature type="domain" description="RNA polymerase sigma factor 70 region 4 type 2" evidence="6">
    <location>
        <begin position="126"/>
        <end position="173"/>
    </location>
</feature>
<dbReference type="InterPro" id="IPR039425">
    <property type="entry name" value="RNA_pol_sigma-70-like"/>
</dbReference>
<dbReference type="EMBL" id="JAGTAR010000017">
    <property type="protein sequence ID" value="MBR8536266.1"/>
    <property type="molecule type" value="Genomic_DNA"/>
</dbReference>
<dbReference type="Pfam" id="PF04542">
    <property type="entry name" value="Sigma70_r2"/>
    <property type="match status" value="1"/>
</dbReference>
<dbReference type="PANTHER" id="PTHR43133">
    <property type="entry name" value="RNA POLYMERASE ECF-TYPE SIGMA FACTO"/>
    <property type="match status" value="1"/>
</dbReference>
<dbReference type="InterPro" id="IPR036388">
    <property type="entry name" value="WH-like_DNA-bd_sf"/>
</dbReference>
<dbReference type="InterPro" id="IPR014284">
    <property type="entry name" value="RNA_pol_sigma-70_dom"/>
</dbReference>
<dbReference type="Gene3D" id="1.10.10.10">
    <property type="entry name" value="Winged helix-like DNA-binding domain superfamily/Winged helix DNA-binding domain"/>
    <property type="match status" value="1"/>
</dbReference>
<feature type="domain" description="RNA polymerase sigma-70 region 2" evidence="5">
    <location>
        <begin position="25"/>
        <end position="90"/>
    </location>
</feature>
<evidence type="ECO:0000256" key="4">
    <source>
        <dbReference type="ARBA" id="ARBA00023163"/>
    </source>
</evidence>
<dbReference type="GO" id="GO:0016987">
    <property type="term" value="F:sigma factor activity"/>
    <property type="evidence" value="ECO:0007669"/>
    <property type="project" value="UniProtKB-KW"/>
</dbReference>
<sequence length="192" mass="22434">MGYNSSDFILHELKSGQERAFDYIFRKHYKGLCAQAMLYLKDLDTAQGLVQNCFIKFWEKRSEVTEIQNIPAYLSFMVRNQCIDYLRKEKVIAKAHNEHESGKTHAENSTENVVMLHEFEEELVIALSNLPERCRMAFEYSRFEDLTYPEIAKKMNISVKAVEALLSRALKSLRSELKEYFPLLLLLLGVIR</sequence>
<dbReference type="NCBIfam" id="TIGR02985">
    <property type="entry name" value="Sig70_bacteroi1"/>
    <property type="match status" value="1"/>
</dbReference>
<reference evidence="7" key="2">
    <citation type="submission" date="2021-04" db="EMBL/GenBank/DDBJ databases">
        <authorList>
            <person name="Zhang T."/>
            <person name="Zhang Y."/>
            <person name="Lu D."/>
            <person name="Zuo D."/>
            <person name="Du Z."/>
        </authorList>
    </citation>
    <scope>NUCLEOTIDE SEQUENCE</scope>
    <source>
        <strain evidence="7">JR1</strain>
    </source>
</reference>
<accession>A0A941IX02</accession>
<dbReference type="InterPro" id="IPR007627">
    <property type="entry name" value="RNA_pol_sigma70_r2"/>
</dbReference>
<dbReference type="InterPro" id="IPR013324">
    <property type="entry name" value="RNA_pol_sigma_r3/r4-like"/>
</dbReference>
<dbReference type="AlphaFoldDB" id="A0A941IX02"/>
<evidence type="ECO:0000256" key="1">
    <source>
        <dbReference type="ARBA" id="ARBA00010641"/>
    </source>
</evidence>
<protein>
    <submittedName>
        <fullName evidence="7">RNA polymerase sigma-70 factor</fullName>
    </submittedName>
</protein>
<evidence type="ECO:0000259" key="6">
    <source>
        <dbReference type="Pfam" id="PF08281"/>
    </source>
</evidence>
<dbReference type="SUPFAM" id="SSF88659">
    <property type="entry name" value="Sigma3 and sigma4 domains of RNA polymerase sigma factors"/>
    <property type="match status" value="1"/>
</dbReference>
<dbReference type="InterPro" id="IPR014327">
    <property type="entry name" value="RNA_pol_sigma70_bacteroid"/>
</dbReference>
<organism evidence="7 8">
    <name type="scientific">Carboxylicivirga sediminis</name>
    <dbReference type="NCBI Taxonomy" id="2006564"/>
    <lineage>
        <taxon>Bacteria</taxon>
        <taxon>Pseudomonadati</taxon>
        <taxon>Bacteroidota</taxon>
        <taxon>Bacteroidia</taxon>
        <taxon>Marinilabiliales</taxon>
        <taxon>Marinilabiliaceae</taxon>
        <taxon>Carboxylicivirga</taxon>
    </lineage>
</organism>
<evidence type="ECO:0000256" key="3">
    <source>
        <dbReference type="ARBA" id="ARBA00023082"/>
    </source>
</evidence>
<keyword evidence="2" id="KW-0805">Transcription regulation</keyword>
<dbReference type="GO" id="GO:0003677">
    <property type="term" value="F:DNA binding"/>
    <property type="evidence" value="ECO:0007669"/>
    <property type="project" value="InterPro"/>
</dbReference>
<proteinExistence type="inferred from homology"/>
<name>A0A941IX02_9BACT</name>
<evidence type="ECO:0000313" key="8">
    <source>
        <dbReference type="Proteomes" id="UP000679220"/>
    </source>
</evidence>
<evidence type="ECO:0000256" key="2">
    <source>
        <dbReference type="ARBA" id="ARBA00023015"/>
    </source>
</evidence>
<comment type="caution">
    <text evidence="7">The sequence shown here is derived from an EMBL/GenBank/DDBJ whole genome shotgun (WGS) entry which is preliminary data.</text>
</comment>
<keyword evidence="3" id="KW-0731">Sigma factor</keyword>
<evidence type="ECO:0000259" key="5">
    <source>
        <dbReference type="Pfam" id="PF04542"/>
    </source>
</evidence>
<dbReference type="Pfam" id="PF08281">
    <property type="entry name" value="Sigma70_r4_2"/>
    <property type="match status" value="1"/>
</dbReference>
<gene>
    <name evidence="7" type="ORF">KDU71_11910</name>
</gene>
<dbReference type="GO" id="GO:0006352">
    <property type="term" value="P:DNA-templated transcription initiation"/>
    <property type="evidence" value="ECO:0007669"/>
    <property type="project" value="InterPro"/>
</dbReference>
<reference evidence="7" key="1">
    <citation type="journal article" date="2018" name="Int. J. Syst. Evol. Microbiol.">
        <title>Carboxylicivirga sediminis sp. nov., isolated from coastal sediment.</title>
        <authorList>
            <person name="Wang F.Q."/>
            <person name="Ren L.H."/>
            <person name="Zou R.J."/>
            <person name="Sun Y.Z."/>
            <person name="Liu X.J."/>
            <person name="Jiang F."/>
            <person name="Liu L.J."/>
        </authorList>
    </citation>
    <scope>NUCLEOTIDE SEQUENCE</scope>
    <source>
        <strain evidence="7">JR1</strain>
    </source>
</reference>
<dbReference type="NCBIfam" id="TIGR02937">
    <property type="entry name" value="sigma70-ECF"/>
    <property type="match status" value="1"/>
</dbReference>
<dbReference type="SUPFAM" id="SSF88946">
    <property type="entry name" value="Sigma2 domain of RNA polymerase sigma factors"/>
    <property type="match status" value="1"/>
</dbReference>
<dbReference type="InterPro" id="IPR013325">
    <property type="entry name" value="RNA_pol_sigma_r2"/>
</dbReference>
<dbReference type="Gene3D" id="1.10.1740.10">
    <property type="match status" value="1"/>
</dbReference>
<dbReference type="InterPro" id="IPR013249">
    <property type="entry name" value="RNA_pol_sigma70_r4_t2"/>
</dbReference>
<keyword evidence="8" id="KW-1185">Reference proteome</keyword>